<dbReference type="AlphaFoldDB" id="A0A914NP78"/>
<dbReference type="WBParaSite" id="Minc3s08603g42417">
    <property type="protein sequence ID" value="Minc3s08603g42417"/>
    <property type="gene ID" value="Minc3s08603g42417"/>
</dbReference>
<dbReference type="InterPro" id="IPR051834">
    <property type="entry name" value="RING_finger_E3_ligase"/>
</dbReference>
<dbReference type="Pfam" id="PF13639">
    <property type="entry name" value="zf-RING_2"/>
    <property type="match status" value="1"/>
</dbReference>
<evidence type="ECO:0000256" key="3">
    <source>
        <dbReference type="ARBA" id="ARBA00022833"/>
    </source>
</evidence>
<keyword evidence="6" id="KW-1185">Reference proteome</keyword>
<dbReference type="Gene3D" id="3.30.40.10">
    <property type="entry name" value="Zinc/RING finger domain, C3HC4 (zinc finger)"/>
    <property type="match status" value="1"/>
</dbReference>
<dbReference type="InterPro" id="IPR013083">
    <property type="entry name" value="Znf_RING/FYVE/PHD"/>
</dbReference>
<dbReference type="GO" id="GO:0005634">
    <property type="term" value="C:nucleus"/>
    <property type="evidence" value="ECO:0007669"/>
    <property type="project" value="TreeGrafter"/>
</dbReference>
<dbReference type="PANTHER" id="PTHR45931">
    <property type="entry name" value="SI:CH211-59O9.10"/>
    <property type="match status" value="1"/>
</dbReference>
<reference evidence="7" key="1">
    <citation type="submission" date="2022-11" db="UniProtKB">
        <authorList>
            <consortium name="WormBaseParasite"/>
        </authorList>
    </citation>
    <scope>IDENTIFICATION</scope>
</reference>
<dbReference type="GO" id="GO:0008270">
    <property type="term" value="F:zinc ion binding"/>
    <property type="evidence" value="ECO:0007669"/>
    <property type="project" value="UniProtKB-KW"/>
</dbReference>
<dbReference type="PROSITE" id="PS50089">
    <property type="entry name" value="ZF_RING_2"/>
    <property type="match status" value="1"/>
</dbReference>
<sequence length="56" mass="6747">MCSVCLEKFKIDEEVKQLIPCNHIFHEKCIFEWIKTKNFKEIKKIEDHVAPIVIIF</sequence>
<feature type="domain" description="RING-type" evidence="5">
    <location>
        <begin position="2"/>
        <end position="33"/>
    </location>
</feature>
<dbReference type="Proteomes" id="UP000887563">
    <property type="component" value="Unplaced"/>
</dbReference>
<accession>A0A914NP78</accession>
<evidence type="ECO:0000256" key="2">
    <source>
        <dbReference type="ARBA" id="ARBA00022771"/>
    </source>
</evidence>
<keyword evidence="1" id="KW-0479">Metal-binding</keyword>
<evidence type="ECO:0000256" key="4">
    <source>
        <dbReference type="PROSITE-ProRule" id="PRU00175"/>
    </source>
</evidence>
<dbReference type="SUPFAM" id="SSF57850">
    <property type="entry name" value="RING/U-box"/>
    <property type="match status" value="1"/>
</dbReference>
<dbReference type="GO" id="GO:0006511">
    <property type="term" value="P:ubiquitin-dependent protein catabolic process"/>
    <property type="evidence" value="ECO:0007669"/>
    <property type="project" value="TreeGrafter"/>
</dbReference>
<evidence type="ECO:0000313" key="6">
    <source>
        <dbReference type="Proteomes" id="UP000887563"/>
    </source>
</evidence>
<keyword evidence="3" id="KW-0862">Zinc</keyword>
<dbReference type="InterPro" id="IPR001841">
    <property type="entry name" value="Znf_RING"/>
</dbReference>
<evidence type="ECO:0000313" key="7">
    <source>
        <dbReference type="WBParaSite" id="Minc3s08603g42417"/>
    </source>
</evidence>
<proteinExistence type="predicted"/>
<evidence type="ECO:0000256" key="1">
    <source>
        <dbReference type="ARBA" id="ARBA00022723"/>
    </source>
</evidence>
<dbReference type="PANTHER" id="PTHR45931:SF16">
    <property type="entry name" value="RING_U-BOX SUPERFAMILY PROTEIN"/>
    <property type="match status" value="1"/>
</dbReference>
<dbReference type="GO" id="GO:0061630">
    <property type="term" value="F:ubiquitin protein ligase activity"/>
    <property type="evidence" value="ECO:0007669"/>
    <property type="project" value="TreeGrafter"/>
</dbReference>
<name>A0A914NP78_MELIC</name>
<organism evidence="6 7">
    <name type="scientific">Meloidogyne incognita</name>
    <name type="common">Southern root-knot nematode worm</name>
    <name type="synonym">Oxyuris incognita</name>
    <dbReference type="NCBI Taxonomy" id="6306"/>
    <lineage>
        <taxon>Eukaryota</taxon>
        <taxon>Metazoa</taxon>
        <taxon>Ecdysozoa</taxon>
        <taxon>Nematoda</taxon>
        <taxon>Chromadorea</taxon>
        <taxon>Rhabditida</taxon>
        <taxon>Tylenchina</taxon>
        <taxon>Tylenchomorpha</taxon>
        <taxon>Tylenchoidea</taxon>
        <taxon>Meloidogynidae</taxon>
        <taxon>Meloidogyninae</taxon>
        <taxon>Meloidogyne</taxon>
        <taxon>Meloidogyne incognita group</taxon>
    </lineage>
</organism>
<evidence type="ECO:0000259" key="5">
    <source>
        <dbReference type="PROSITE" id="PS50089"/>
    </source>
</evidence>
<protein>
    <submittedName>
        <fullName evidence="7">RING-type domain-containing protein</fullName>
    </submittedName>
</protein>
<keyword evidence="2 4" id="KW-0863">Zinc-finger</keyword>